<proteinExistence type="predicted"/>
<sequence length="184" mass="20845">MQLHGFYIANHPALLSHIHQQMQVKTKSVAAAPASVGLNIQKRESVIVKYNTENNNTFLLHEETLEHMGTFTYMDSIIDERGGSDAEVRVRIGKAKTESLKLKNIWNSKQLSTNIQVKIFITNVKTVSSIVRSRNSESYHNHHQISTNIYKQLSTQDTQCPLTGYYQQQPTMGENKPDTSSRGN</sequence>
<evidence type="ECO:0000313" key="3">
    <source>
        <dbReference type="EMBL" id="VDO64666.1"/>
    </source>
</evidence>
<feature type="compositionally biased region" description="Basic and acidic residues" evidence="1">
    <location>
        <begin position="175"/>
        <end position="184"/>
    </location>
</feature>
<feature type="region of interest" description="Disordered" evidence="1">
    <location>
        <begin position="163"/>
        <end position="184"/>
    </location>
</feature>
<dbReference type="AlphaFoldDB" id="A0A183JE27"/>
<organism evidence="5">
    <name type="scientific">Schistosoma curassoni</name>
    <dbReference type="NCBI Taxonomy" id="6186"/>
    <lineage>
        <taxon>Eukaryota</taxon>
        <taxon>Metazoa</taxon>
        <taxon>Spiralia</taxon>
        <taxon>Lophotrochozoa</taxon>
        <taxon>Platyhelminthes</taxon>
        <taxon>Trematoda</taxon>
        <taxon>Digenea</taxon>
        <taxon>Strigeidida</taxon>
        <taxon>Schistosomatoidea</taxon>
        <taxon>Schistosomatidae</taxon>
        <taxon>Schistosoma</taxon>
    </lineage>
</organism>
<dbReference type="WBParaSite" id="SCUD_0000093901-mRNA-1">
    <property type="protein sequence ID" value="SCUD_0000093901-mRNA-1"/>
    <property type="gene ID" value="SCUD_0000093901"/>
</dbReference>
<dbReference type="InterPro" id="IPR045609">
    <property type="entry name" value="DUF6451"/>
</dbReference>
<evidence type="ECO:0000256" key="1">
    <source>
        <dbReference type="SAM" id="MobiDB-lite"/>
    </source>
</evidence>
<evidence type="ECO:0000313" key="5">
    <source>
        <dbReference type="WBParaSite" id="SCUD_0000093901-mRNA-1"/>
    </source>
</evidence>
<evidence type="ECO:0000259" key="2">
    <source>
        <dbReference type="Pfam" id="PF20049"/>
    </source>
</evidence>
<dbReference type="EMBL" id="UZAK01000701">
    <property type="protein sequence ID" value="VDO64666.1"/>
    <property type="molecule type" value="Genomic_DNA"/>
</dbReference>
<feature type="compositionally biased region" description="Polar residues" evidence="1">
    <location>
        <begin position="163"/>
        <end position="174"/>
    </location>
</feature>
<reference evidence="5" key="1">
    <citation type="submission" date="2016-06" db="UniProtKB">
        <authorList>
            <consortium name="WormBaseParasite"/>
        </authorList>
    </citation>
    <scope>IDENTIFICATION</scope>
</reference>
<dbReference type="Proteomes" id="UP000279833">
    <property type="component" value="Unassembled WGS sequence"/>
</dbReference>
<name>A0A183JE27_9TREM</name>
<accession>A0A183JE27</accession>
<gene>
    <name evidence="3" type="ORF">SCUD_LOCUS940</name>
</gene>
<evidence type="ECO:0000313" key="4">
    <source>
        <dbReference type="Proteomes" id="UP000279833"/>
    </source>
</evidence>
<dbReference type="Pfam" id="PF20049">
    <property type="entry name" value="DUF6451"/>
    <property type="match status" value="1"/>
</dbReference>
<feature type="domain" description="DUF6451" evidence="2">
    <location>
        <begin position="101"/>
        <end position="127"/>
    </location>
</feature>
<reference evidence="3 4" key="2">
    <citation type="submission" date="2018-11" db="EMBL/GenBank/DDBJ databases">
        <authorList>
            <consortium name="Pathogen Informatics"/>
        </authorList>
    </citation>
    <scope>NUCLEOTIDE SEQUENCE [LARGE SCALE GENOMIC DNA]</scope>
    <source>
        <strain evidence="3">Dakar</strain>
        <strain evidence="4">Dakar, Senegal</strain>
    </source>
</reference>
<keyword evidence="4" id="KW-1185">Reference proteome</keyword>
<protein>
    <submittedName>
        <fullName evidence="5">DUF6451 domain-containing protein</fullName>
    </submittedName>
</protein>